<dbReference type="OrthoDB" id="504170at2759"/>
<evidence type="ECO:0000256" key="2">
    <source>
        <dbReference type="ARBA" id="ARBA00022473"/>
    </source>
</evidence>
<dbReference type="EMBL" id="CABPRJ010001469">
    <property type="protein sequence ID" value="VVC38352.1"/>
    <property type="molecule type" value="Genomic_DNA"/>
</dbReference>
<keyword evidence="6" id="KW-0479">Metal-binding</keyword>
<feature type="region of interest" description="Disordered" evidence="16">
    <location>
        <begin position="1"/>
        <end position="20"/>
    </location>
</feature>
<dbReference type="Proteomes" id="UP000325440">
    <property type="component" value="Unassembled WGS sequence"/>
</dbReference>
<keyword evidence="13" id="KW-0744">Spermatogenesis</keyword>
<comment type="similarity">
    <text evidence="15">Belongs to the protein kinase superfamily.</text>
</comment>
<name>A0A5E4N104_9HEMI</name>
<dbReference type="GO" id="GO:0030154">
    <property type="term" value="P:cell differentiation"/>
    <property type="evidence" value="ECO:0007669"/>
    <property type="project" value="UniProtKB-KW"/>
</dbReference>
<keyword evidence="5" id="KW-0808">Transferase</keyword>
<evidence type="ECO:0000256" key="6">
    <source>
        <dbReference type="ARBA" id="ARBA00022723"/>
    </source>
</evidence>
<sequence>MGSILERNQETNCSDSNNGNDCNNLSDSNTTCCDHDSKWKEKRKVNVLEQYGYTLGRFIGSGTYATVKLAYSKRHECNVAIKIVAKKNYPTNLLYKYLPREINVIKELRHEHLIEHYEAIETSRSVYIVMEYAAIGSLYDYIVKNKQQNESIARKWFKELVSAVEYCHANGIVHRDLKCENVLLDIKFSIKLADFGLARNNMIGKNGTIKTSKTFCGTAVYASPEVLKNIPHRPNTSDIWSIGVVLYCIVFGTLPFDDSGLQGLIEQVEKKLTFPQHITISDGCKQMITKLIAPLEDRLSISEIKNQPWYRDSNTVSTIR</sequence>
<dbReference type="GO" id="GO:0005737">
    <property type="term" value="C:cytoplasm"/>
    <property type="evidence" value="ECO:0007669"/>
    <property type="project" value="TreeGrafter"/>
</dbReference>
<dbReference type="SUPFAM" id="SSF56112">
    <property type="entry name" value="Protein kinase-like (PK-like)"/>
    <property type="match status" value="1"/>
</dbReference>
<gene>
    <name evidence="18" type="ORF">CINCED_3A003628</name>
</gene>
<dbReference type="PROSITE" id="PS00108">
    <property type="entry name" value="PROTEIN_KINASE_ST"/>
    <property type="match status" value="1"/>
</dbReference>
<keyword evidence="4" id="KW-0597">Phosphoprotein</keyword>
<evidence type="ECO:0000256" key="3">
    <source>
        <dbReference type="ARBA" id="ARBA00022527"/>
    </source>
</evidence>
<evidence type="ECO:0000256" key="13">
    <source>
        <dbReference type="ARBA" id="ARBA00022871"/>
    </source>
</evidence>
<dbReference type="FunFam" id="1.10.510.10:FF:000658">
    <property type="entry name" value="Protein CBG12184"/>
    <property type="match status" value="1"/>
</dbReference>
<keyword evidence="8 18" id="KW-0418">Kinase</keyword>
<dbReference type="AlphaFoldDB" id="A0A5E4N104"/>
<keyword evidence="19" id="KW-1185">Reference proteome</keyword>
<keyword evidence="2" id="KW-0217">Developmental protein</keyword>
<evidence type="ECO:0000256" key="12">
    <source>
        <dbReference type="ARBA" id="ARBA00022843"/>
    </source>
</evidence>
<evidence type="ECO:0000256" key="9">
    <source>
        <dbReference type="ARBA" id="ARBA00022782"/>
    </source>
</evidence>
<evidence type="ECO:0000256" key="10">
    <source>
        <dbReference type="ARBA" id="ARBA00022840"/>
    </source>
</evidence>
<keyword evidence="10 14" id="KW-0067">ATP-binding</keyword>
<dbReference type="InterPro" id="IPR011009">
    <property type="entry name" value="Kinase-like_dom_sf"/>
</dbReference>
<evidence type="ECO:0000256" key="8">
    <source>
        <dbReference type="ARBA" id="ARBA00022777"/>
    </source>
</evidence>
<reference evidence="18 19" key="1">
    <citation type="submission" date="2019-08" db="EMBL/GenBank/DDBJ databases">
        <authorList>
            <person name="Alioto T."/>
            <person name="Alioto T."/>
            <person name="Gomez Garrido J."/>
        </authorList>
    </citation>
    <scope>NUCLEOTIDE SEQUENCE [LARGE SCALE GENOMIC DNA]</scope>
</reference>
<dbReference type="GO" id="GO:0000226">
    <property type="term" value="P:microtubule cytoskeleton organization"/>
    <property type="evidence" value="ECO:0007669"/>
    <property type="project" value="TreeGrafter"/>
</dbReference>
<dbReference type="Pfam" id="PF00069">
    <property type="entry name" value="Pkinase"/>
    <property type="match status" value="1"/>
</dbReference>
<feature type="domain" description="Protein kinase" evidence="17">
    <location>
        <begin position="53"/>
        <end position="310"/>
    </location>
</feature>
<feature type="binding site" evidence="14">
    <location>
        <position position="87"/>
    </location>
    <ligand>
        <name>ATP</name>
        <dbReference type="ChEBI" id="CHEBI:30616"/>
    </ligand>
</feature>
<comment type="cofactor">
    <cofactor evidence="1">
        <name>Mg(2+)</name>
        <dbReference type="ChEBI" id="CHEBI:18420"/>
    </cofactor>
</comment>
<dbReference type="PROSITE" id="PS00107">
    <property type="entry name" value="PROTEIN_KINASE_ATP"/>
    <property type="match status" value="1"/>
</dbReference>
<evidence type="ECO:0000256" key="15">
    <source>
        <dbReference type="RuleBase" id="RU000304"/>
    </source>
</evidence>
<organism evidence="18 19">
    <name type="scientific">Cinara cedri</name>
    <dbReference type="NCBI Taxonomy" id="506608"/>
    <lineage>
        <taxon>Eukaryota</taxon>
        <taxon>Metazoa</taxon>
        <taxon>Ecdysozoa</taxon>
        <taxon>Arthropoda</taxon>
        <taxon>Hexapoda</taxon>
        <taxon>Insecta</taxon>
        <taxon>Pterygota</taxon>
        <taxon>Neoptera</taxon>
        <taxon>Paraneoptera</taxon>
        <taxon>Hemiptera</taxon>
        <taxon>Sternorrhyncha</taxon>
        <taxon>Aphidomorpha</taxon>
        <taxon>Aphidoidea</taxon>
        <taxon>Aphididae</taxon>
        <taxon>Lachninae</taxon>
        <taxon>Cinara</taxon>
    </lineage>
</organism>
<evidence type="ECO:0000259" key="17">
    <source>
        <dbReference type="PROSITE" id="PS50011"/>
    </source>
</evidence>
<protein>
    <submittedName>
        <fullName evidence="18">Protein kinase, ATP binding site,Protein kinase-like domain,Serine/threonine-protein kinase, active</fullName>
    </submittedName>
</protein>
<keyword evidence="3 15" id="KW-0723">Serine/threonine-protein kinase</keyword>
<evidence type="ECO:0000256" key="7">
    <source>
        <dbReference type="ARBA" id="ARBA00022741"/>
    </source>
</evidence>
<dbReference type="InterPro" id="IPR000719">
    <property type="entry name" value="Prot_kinase_dom"/>
</dbReference>
<evidence type="ECO:0000256" key="4">
    <source>
        <dbReference type="ARBA" id="ARBA00022553"/>
    </source>
</evidence>
<keyword evidence="7 14" id="KW-0547">Nucleotide-binding</keyword>
<dbReference type="GO" id="GO:0035556">
    <property type="term" value="P:intracellular signal transduction"/>
    <property type="evidence" value="ECO:0007669"/>
    <property type="project" value="TreeGrafter"/>
</dbReference>
<keyword evidence="11" id="KW-0460">Magnesium</keyword>
<dbReference type="GO" id="GO:0000287">
    <property type="term" value="F:magnesium ion binding"/>
    <property type="evidence" value="ECO:0007669"/>
    <property type="project" value="UniProtKB-ARBA"/>
</dbReference>
<evidence type="ECO:0000313" key="18">
    <source>
        <dbReference type="EMBL" id="VVC38352.1"/>
    </source>
</evidence>
<dbReference type="GO" id="GO:0007283">
    <property type="term" value="P:spermatogenesis"/>
    <property type="evidence" value="ECO:0007669"/>
    <property type="project" value="UniProtKB-KW"/>
</dbReference>
<dbReference type="InterPro" id="IPR008271">
    <property type="entry name" value="Ser/Thr_kinase_AS"/>
</dbReference>
<dbReference type="PANTHER" id="PTHR24346:SF102">
    <property type="entry name" value="TESTIS-SPECIFIC SERINE_THREONINE-PROTEIN KINASE 1"/>
    <property type="match status" value="1"/>
</dbReference>
<evidence type="ECO:0000256" key="1">
    <source>
        <dbReference type="ARBA" id="ARBA00001946"/>
    </source>
</evidence>
<evidence type="ECO:0000256" key="14">
    <source>
        <dbReference type="PROSITE-ProRule" id="PRU10141"/>
    </source>
</evidence>
<dbReference type="PROSITE" id="PS50011">
    <property type="entry name" value="PROTEIN_KINASE_DOM"/>
    <property type="match status" value="1"/>
</dbReference>
<dbReference type="SMART" id="SM00220">
    <property type="entry name" value="S_TKc"/>
    <property type="match status" value="1"/>
</dbReference>
<dbReference type="GO" id="GO:0050321">
    <property type="term" value="F:tau-protein kinase activity"/>
    <property type="evidence" value="ECO:0007669"/>
    <property type="project" value="TreeGrafter"/>
</dbReference>
<evidence type="ECO:0000313" key="19">
    <source>
        <dbReference type="Proteomes" id="UP000325440"/>
    </source>
</evidence>
<evidence type="ECO:0000256" key="16">
    <source>
        <dbReference type="SAM" id="MobiDB-lite"/>
    </source>
</evidence>
<keyword evidence="12" id="KW-0832">Ubl conjugation</keyword>
<proteinExistence type="inferred from homology"/>
<evidence type="ECO:0000256" key="11">
    <source>
        <dbReference type="ARBA" id="ARBA00022842"/>
    </source>
</evidence>
<dbReference type="Gene3D" id="1.10.510.10">
    <property type="entry name" value="Transferase(Phosphotransferase) domain 1"/>
    <property type="match status" value="1"/>
</dbReference>
<dbReference type="FunFam" id="3.30.200.20:FF:000042">
    <property type="entry name" value="Aurora kinase A"/>
    <property type="match status" value="1"/>
</dbReference>
<dbReference type="PANTHER" id="PTHR24346">
    <property type="entry name" value="MAP/MICROTUBULE AFFINITY-REGULATING KINASE"/>
    <property type="match status" value="1"/>
</dbReference>
<keyword evidence="9" id="KW-0221">Differentiation</keyword>
<dbReference type="InterPro" id="IPR017441">
    <property type="entry name" value="Protein_kinase_ATP_BS"/>
</dbReference>
<dbReference type="GO" id="GO:0005524">
    <property type="term" value="F:ATP binding"/>
    <property type="evidence" value="ECO:0007669"/>
    <property type="project" value="UniProtKB-UniRule"/>
</dbReference>
<accession>A0A5E4N104</accession>
<evidence type="ECO:0000256" key="5">
    <source>
        <dbReference type="ARBA" id="ARBA00022679"/>
    </source>
</evidence>